<dbReference type="InterPro" id="IPR008042">
    <property type="entry name" value="Retrotrans_Pao"/>
</dbReference>
<keyword evidence="2" id="KW-1185">Reference proteome</keyword>
<accession>A0A8X7CS16</accession>
<name>A0A8X7CS16_9ARAC</name>
<organism evidence="1 2">
    <name type="scientific">Trichonephila inaurata madagascariensis</name>
    <dbReference type="NCBI Taxonomy" id="2747483"/>
    <lineage>
        <taxon>Eukaryota</taxon>
        <taxon>Metazoa</taxon>
        <taxon>Ecdysozoa</taxon>
        <taxon>Arthropoda</taxon>
        <taxon>Chelicerata</taxon>
        <taxon>Arachnida</taxon>
        <taxon>Araneae</taxon>
        <taxon>Araneomorphae</taxon>
        <taxon>Entelegynae</taxon>
        <taxon>Araneoidea</taxon>
        <taxon>Nephilidae</taxon>
        <taxon>Trichonephila</taxon>
        <taxon>Trichonephila inaurata</taxon>
    </lineage>
</organism>
<reference evidence="1" key="1">
    <citation type="submission" date="2020-08" db="EMBL/GenBank/DDBJ databases">
        <title>Multicomponent nature underlies the extraordinary mechanical properties of spider dragline silk.</title>
        <authorList>
            <person name="Kono N."/>
            <person name="Nakamura H."/>
            <person name="Mori M."/>
            <person name="Yoshida Y."/>
            <person name="Ohtoshi R."/>
            <person name="Malay A.D."/>
            <person name="Moran D.A.P."/>
            <person name="Tomita M."/>
            <person name="Numata K."/>
            <person name="Arakawa K."/>
        </authorList>
    </citation>
    <scope>NUCLEOTIDE SEQUENCE</scope>
</reference>
<dbReference type="Pfam" id="PF05380">
    <property type="entry name" value="Peptidase_A17"/>
    <property type="match status" value="1"/>
</dbReference>
<evidence type="ECO:0000313" key="2">
    <source>
        <dbReference type="Proteomes" id="UP000886998"/>
    </source>
</evidence>
<comment type="caution">
    <text evidence="1">The sequence shown here is derived from an EMBL/GenBank/DDBJ whole genome shotgun (WGS) entry which is preliminary data.</text>
</comment>
<gene>
    <name evidence="1" type="primary">X975_18538</name>
    <name evidence="1" type="ORF">TNIN_201121</name>
</gene>
<dbReference type="EMBL" id="BMAV01023404">
    <property type="protein sequence ID" value="GFY79098.1"/>
    <property type="molecule type" value="Genomic_DNA"/>
</dbReference>
<dbReference type="AlphaFoldDB" id="A0A8X7CS16"/>
<sequence length="139" mass="15962">MAEFSNLYQTEDNRKVVSLPWKSIASTLPTNMAKAKKKRFDSLQKRLASNYDLKKEYERGMCFVTAYSSLLYIVTVKGDQSNVHLVCSRNRLAPIRKITFPHLELLAALMGARLLRYLCAETNICPSKKEHYGVILKLF</sequence>
<evidence type="ECO:0000313" key="1">
    <source>
        <dbReference type="EMBL" id="GFY79098.1"/>
    </source>
</evidence>
<protein>
    <submittedName>
        <fullName evidence="1">Integrase catalytic domain-containing protein</fullName>
    </submittedName>
</protein>
<dbReference type="Proteomes" id="UP000886998">
    <property type="component" value="Unassembled WGS sequence"/>
</dbReference>
<dbReference type="OrthoDB" id="6431949at2759"/>
<proteinExistence type="predicted"/>